<dbReference type="Proteomes" id="UP001377567">
    <property type="component" value="Unassembled WGS sequence"/>
</dbReference>
<sequence length="780" mass="89480">MRRLQLLGKSKNFLKSSSKHSGALGARDSIDATPPGRQEEPEAPETVPTPTSGLLELPEKILLMILADLDNETLVSLCLANSRLYKVIADNFLYKTVRLTSKLSLLRFNALIHSEFHTISTASNITSGSQNARFLTRSVEFANPQCQDSLLKYSKYHNKTSSGHSVIGGAYSYSSSPIAASPQMRHTGQDTAAAAAASSEESPSRSSKSESSPLIPHSSAKLSKKTLEFLETLNKLEYKYSHYTYIELMLDIIDYLPNLSHIILSDVEPNFKIPLWYSVFNDGSRDFFRKIIKGQQSMNSNDLRTFQVSQQFLNDYERKFYALQRFKTLEIRAISDPVKKHVPIVRMRPNMLCCFGIINELVLDNVIIDTESLDTPMEFLPLYIRKEQKSASEKEIYDLHSTFNTLTLKQCHIVPGNGILRLFNSYFRGVTNLSLLNISSKFDLLLCSCFPALKDLTIDCNSTCFTHAHLVSDDYYYKEIDEHRAFDEDDGASIAETLLDTPVQKILHTPPPTTAVVLSLNLNYISRTTNDKSSAMMNKKPSIITQRQSEFFHMSRIPSFHYCYHYYKNLFERMPSRNVNINVINIPFTNVFPVSPVGYWEKVLNKVLSNDQETLIAYNHTEQVEPTIEDAQATDQTRQFNHQWDEAVLRCMKDGLSMLKRRPGYESLDIDAFIEDLDIEDKFDNFENYQNFIDIPNINLYSFLKQLSKFKSVKIQLLRKWLFCTPRTRYDWELLLKPLLNVKVPIEVRERDGFVLYSYNTSMFDQKKKSSSNIMTPSRN</sequence>
<dbReference type="SUPFAM" id="SSF81383">
    <property type="entry name" value="F-box domain"/>
    <property type="match status" value="1"/>
</dbReference>
<keyword evidence="4" id="KW-1185">Reference proteome</keyword>
<dbReference type="Pfam" id="PF12937">
    <property type="entry name" value="F-box-like"/>
    <property type="match status" value="1"/>
</dbReference>
<dbReference type="InterPro" id="IPR001810">
    <property type="entry name" value="F-box_dom"/>
</dbReference>
<keyword evidence="3" id="KW-0436">Ligase</keyword>
<gene>
    <name evidence="3" type="ORF">DAKH74_039550</name>
</gene>
<feature type="region of interest" description="Disordered" evidence="1">
    <location>
        <begin position="180"/>
        <end position="217"/>
    </location>
</feature>
<name>A0AAV5S0G3_MAUHU</name>
<comment type="caution">
    <text evidence="3">The sequence shown here is derived from an EMBL/GenBank/DDBJ whole genome shotgun (WGS) entry which is preliminary data.</text>
</comment>
<dbReference type="EMBL" id="BTGD01000011">
    <property type="protein sequence ID" value="GMM57339.1"/>
    <property type="molecule type" value="Genomic_DNA"/>
</dbReference>
<dbReference type="GO" id="GO:0016874">
    <property type="term" value="F:ligase activity"/>
    <property type="evidence" value="ECO:0007669"/>
    <property type="project" value="UniProtKB-KW"/>
</dbReference>
<feature type="compositionally biased region" description="Low complexity" evidence="1">
    <location>
        <begin position="192"/>
        <end position="217"/>
    </location>
</feature>
<organism evidence="3 4">
    <name type="scientific">Maudiozyma humilis</name>
    <name type="common">Sour dough yeast</name>
    <name type="synonym">Kazachstania humilis</name>
    <dbReference type="NCBI Taxonomy" id="51915"/>
    <lineage>
        <taxon>Eukaryota</taxon>
        <taxon>Fungi</taxon>
        <taxon>Dikarya</taxon>
        <taxon>Ascomycota</taxon>
        <taxon>Saccharomycotina</taxon>
        <taxon>Saccharomycetes</taxon>
        <taxon>Saccharomycetales</taxon>
        <taxon>Saccharomycetaceae</taxon>
        <taxon>Maudiozyma</taxon>
    </lineage>
</organism>
<proteinExistence type="predicted"/>
<protein>
    <submittedName>
        <fullName evidence="3">SCF ubiquitin ligase complex subunit</fullName>
    </submittedName>
</protein>
<dbReference type="CDD" id="cd09917">
    <property type="entry name" value="F-box_SF"/>
    <property type="match status" value="1"/>
</dbReference>
<dbReference type="InterPro" id="IPR036047">
    <property type="entry name" value="F-box-like_dom_sf"/>
</dbReference>
<evidence type="ECO:0000259" key="2">
    <source>
        <dbReference type="PROSITE" id="PS50181"/>
    </source>
</evidence>
<accession>A0AAV5S0G3</accession>
<dbReference type="PROSITE" id="PS50181">
    <property type="entry name" value="FBOX"/>
    <property type="match status" value="1"/>
</dbReference>
<reference evidence="3 4" key="1">
    <citation type="journal article" date="2023" name="Elife">
        <title>Identification of key yeast species and microbe-microbe interactions impacting larval growth of Drosophila in the wild.</title>
        <authorList>
            <person name="Mure A."/>
            <person name="Sugiura Y."/>
            <person name="Maeda R."/>
            <person name="Honda K."/>
            <person name="Sakurai N."/>
            <person name="Takahashi Y."/>
            <person name="Watada M."/>
            <person name="Katoh T."/>
            <person name="Gotoh A."/>
            <person name="Gotoh Y."/>
            <person name="Taniguchi I."/>
            <person name="Nakamura K."/>
            <person name="Hayashi T."/>
            <person name="Katayama T."/>
            <person name="Uemura T."/>
            <person name="Hattori Y."/>
        </authorList>
    </citation>
    <scope>NUCLEOTIDE SEQUENCE [LARGE SCALE GENOMIC DNA]</scope>
    <source>
        <strain evidence="3 4">KH-74</strain>
    </source>
</reference>
<evidence type="ECO:0000256" key="1">
    <source>
        <dbReference type="SAM" id="MobiDB-lite"/>
    </source>
</evidence>
<evidence type="ECO:0000313" key="3">
    <source>
        <dbReference type="EMBL" id="GMM57339.1"/>
    </source>
</evidence>
<feature type="region of interest" description="Disordered" evidence="1">
    <location>
        <begin position="1"/>
        <end position="52"/>
    </location>
</feature>
<evidence type="ECO:0000313" key="4">
    <source>
        <dbReference type="Proteomes" id="UP001377567"/>
    </source>
</evidence>
<dbReference type="AlphaFoldDB" id="A0AAV5S0G3"/>
<feature type="domain" description="F-box" evidence="2">
    <location>
        <begin position="51"/>
        <end position="97"/>
    </location>
</feature>